<feature type="region of interest" description="Disordered" evidence="1">
    <location>
        <begin position="58"/>
        <end position="111"/>
    </location>
</feature>
<dbReference type="EMBL" id="BAAATK010000002">
    <property type="protein sequence ID" value="GAA2421037.1"/>
    <property type="molecule type" value="Genomic_DNA"/>
</dbReference>
<keyword evidence="3" id="KW-1185">Reference proteome</keyword>
<organism evidence="2 3">
    <name type="scientific">Streptomyces glaucus</name>
    <dbReference type="NCBI Taxonomy" id="284029"/>
    <lineage>
        <taxon>Bacteria</taxon>
        <taxon>Bacillati</taxon>
        <taxon>Actinomycetota</taxon>
        <taxon>Actinomycetes</taxon>
        <taxon>Kitasatosporales</taxon>
        <taxon>Streptomycetaceae</taxon>
        <taxon>Streptomyces</taxon>
    </lineage>
</organism>
<comment type="caution">
    <text evidence="2">The sequence shown here is derived from an EMBL/GenBank/DDBJ whole genome shotgun (WGS) entry which is preliminary data.</text>
</comment>
<accession>A0ABN3J4H3</accession>
<sequence>MAASGLRTPPGLPVRDSERPGGAVLMAVAYMGTATRDRVKVKGAAAGPGARALRRACRPPVRPGQRSAQRYGLGACRPLSPRPAAPRPYGAARRLAQEDRSSTELPLTLAE</sequence>
<evidence type="ECO:0008006" key="4">
    <source>
        <dbReference type="Google" id="ProtNLM"/>
    </source>
</evidence>
<evidence type="ECO:0000313" key="3">
    <source>
        <dbReference type="Proteomes" id="UP001500460"/>
    </source>
</evidence>
<evidence type="ECO:0000313" key="2">
    <source>
        <dbReference type="EMBL" id="GAA2421037.1"/>
    </source>
</evidence>
<proteinExistence type="predicted"/>
<gene>
    <name evidence="2" type="ORF">GCM10010421_03020</name>
</gene>
<protein>
    <recommendedName>
        <fullName evidence="4">Secreted protein</fullName>
    </recommendedName>
</protein>
<dbReference type="Proteomes" id="UP001500460">
    <property type="component" value="Unassembled WGS sequence"/>
</dbReference>
<reference evidence="2 3" key="1">
    <citation type="journal article" date="2019" name="Int. J. Syst. Evol. Microbiol.">
        <title>The Global Catalogue of Microorganisms (GCM) 10K type strain sequencing project: providing services to taxonomists for standard genome sequencing and annotation.</title>
        <authorList>
            <consortium name="The Broad Institute Genomics Platform"/>
            <consortium name="The Broad Institute Genome Sequencing Center for Infectious Disease"/>
            <person name="Wu L."/>
            <person name="Ma J."/>
        </authorList>
    </citation>
    <scope>NUCLEOTIDE SEQUENCE [LARGE SCALE GENOMIC DNA]</scope>
    <source>
        <strain evidence="2 3">JCM 6922</strain>
    </source>
</reference>
<name>A0ABN3J4H3_9ACTN</name>
<evidence type="ECO:0000256" key="1">
    <source>
        <dbReference type="SAM" id="MobiDB-lite"/>
    </source>
</evidence>
<feature type="region of interest" description="Disordered" evidence="1">
    <location>
        <begin position="1"/>
        <end position="20"/>
    </location>
</feature>